<proteinExistence type="predicted"/>
<sequence>MLSLRWLSQSRAWRVAWAIRSFPGLHLRRADALAARGALGGATLLSELFGLRGQSSPEGIEDQAEADAKRWSKSPGPTRDSVAASAGYRSVGT</sequence>
<feature type="region of interest" description="Disordered" evidence="1">
    <location>
        <begin position="55"/>
        <end position="93"/>
    </location>
</feature>
<evidence type="ECO:0000313" key="2">
    <source>
        <dbReference type="EMBL" id="SBV24719.1"/>
    </source>
</evidence>
<dbReference type="EMBL" id="LT598496">
    <property type="protein sequence ID" value="SBV24719.1"/>
    <property type="molecule type" value="Genomic_DNA"/>
</dbReference>
<reference evidence="3" key="1">
    <citation type="submission" date="2016-06" db="EMBL/GenBank/DDBJ databases">
        <authorList>
            <person name="Varghese N."/>
        </authorList>
    </citation>
    <scope>NUCLEOTIDE SEQUENCE [LARGE SCALE GENOMIC DNA]</scope>
    <source>
        <strain evidence="3">DSM 45344</strain>
    </source>
</reference>
<organism evidence="2 3">
    <name type="scientific">Micromonospora krabiensis</name>
    <dbReference type="NCBI Taxonomy" id="307121"/>
    <lineage>
        <taxon>Bacteria</taxon>
        <taxon>Bacillati</taxon>
        <taxon>Actinomycetota</taxon>
        <taxon>Actinomycetes</taxon>
        <taxon>Micromonosporales</taxon>
        <taxon>Micromonosporaceae</taxon>
        <taxon>Micromonospora</taxon>
    </lineage>
</organism>
<accession>A0A1C3MWK7</accession>
<protein>
    <submittedName>
        <fullName evidence="2">Uncharacterized protein</fullName>
    </submittedName>
</protein>
<evidence type="ECO:0000313" key="3">
    <source>
        <dbReference type="Proteomes" id="UP000199393"/>
    </source>
</evidence>
<evidence type="ECO:0000256" key="1">
    <source>
        <dbReference type="SAM" id="MobiDB-lite"/>
    </source>
</evidence>
<dbReference type="Proteomes" id="UP000199393">
    <property type="component" value="Chromosome I"/>
</dbReference>
<gene>
    <name evidence="2" type="ORF">GA0070620_0156</name>
</gene>
<dbReference type="AlphaFoldDB" id="A0A1C3MWK7"/>
<keyword evidence="3" id="KW-1185">Reference proteome</keyword>
<name>A0A1C3MWK7_9ACTN</name>